<accession>A0A2S5G7H1</accession>
<organism evidence="1 2">
    <name type="scientific">Jeotgalibacillus proteolyticus</name>
    <dbReference type="NCBI Taxonomy" id="2082395"/>
    <lineage>
        <taxon>Bacteria</taxon>
        <taxon>Bacillati</taxon>
        <taxon>Bacillota</taxon>
        <taxon>Bacilli</taxon>
        <taxon>Bacillales</taxon>
        <taxon>Caryophanaceae</taxon>
        <taxon>Jeotgalibacillus</taxon>
    </lineage>
</organism>
<comment type="caution">
    <text evidence="1">The sequence shown here is derived from an EMBL/GenBank/DDBJ whole genome shotgun (WGS) entry which is preliminary data.</text>
</comment>
<proteinExistence type="predicted"/>
<reference evidence="1 2" key="1">
    <citation type="submission" date="2018-02" db="EMBL/GenBank/DDBJ databases">
        <title>Jeotgalibacillus proteolyticum sp. nov. a protease producing bacterium isolated from ocean sediments of Laizhou Bay.</title>
        <authorList>
            <person name="Li Y."/>
        </authorList>
    </citation>
    <scope>NUCLEOTIDE SEQUENCE [LARGE SCALE GENOMIC DNA]</scope>
    <source>
        <strain evidence="1 2">22-7</strain>
    </source>
</reference>
<keyword evidence="2" id="KW-1185">Reference proteome</keyword>
<evidence type="ECO:0000313" key="1">
    <source>
        <dbReference type="EMBL" id="PPA68929.1"/>
    </source>
</evidence>
<dbReference type="EMBL" id="PREZ01000008">
    <property type="protein sequence ID" value="PPA68929.1"/>
    <property type="molecule type" value="Genomic_DNA"/>
</dbReference>
<dbReference type="AlphaFoldDB" id="A0A2S5G7H1"/>
<dbReference type="OrthoDB" id="2082444at2"/>
<dbReference type="Pfam" id="PF26595">
    <property type="entry name" value="A_ENA"/>
    <property type="match status" value="1"/>
</dbReference>
<dbReference type="RefSeq" id="WP_104059545.1">
    <property type="nucleotide sequence ID" value="NZ_PREZ01000008.1"/>
</dbReference>
<protein>
    <submittedName>
        <fullName evidence="1">Uncharacterized protein</fullName>
    </submittedName>
</protein>
<dbReference type="Proteomes" id="UP000239047">
    <property type="component" value="Unassembled WGS sequence"/>
</dbReference>
<gene>
    <name evidence="1" type="ORF">C4B60_18625</name>
</gene>
<name>A0A2S5G7H1_9BACL</name>
<dbReference type="InterPro" id="IPR058705">
    <property type="entry name" value="A_ENA"/>
</dbReference>
<evidence type="ECO:0000313" key="2">
    <source>
        <dbReference type="Proteomes" id="UP000239047"/>
    </source>
</evidence>
<sequence length="138" mass="15733">MSLPNIPNITPVISLDRCETLNLLLSSIAMEEIALSHILNAEGEKLQLFLKTCPKHLDDFLLINESINKTLRTIVRSQLLLEMKLEDAADLAKKSDCFPHRCYDDRKKCKKTPCKESTHPCKEKECKGCMYCGKKTLH</sequence>